<evidence type="ECO:0000259" key="9">
    <source>
        <dbReference type="SMART" id="SM00082"/>
    </source>
</evidence>
<dbReference type="InterPro" id="IPR051295">
    <property type="entry name" value="LGI_related"/>
</dbReference>
<evidence type="ECO:0000313" key="11">
    <source>
        <dbReference type="Proteomes" id="UP001177744"/>
    </source>
</evidence>
<evidence type="ECO:0000256" key="8">
    <source>
        <dbReference type="SAM" id="SignalP"/>
    </source>
</evidence>
<name>A0AA40HFH8_CNENI</name>
<dbReference type="Gene3D" id="3.80.10.10">
    <property type="entry name" value="Ribonuclease Inhibitor"/>
    <property type="match status" value="1"/>
</dbReference>
<reference evidence="10" key="1">
    <citation type="submission" date="2023-06" db="EMBL/GenBank/DDBJ databases">
        <title>Reference genome for the Northern bat (Eptesicus nilssonii), a most northern bat species.</title>
        <authorList>
            <person name="Laine V.N."/>
            <person name="Pulliainen A.T."/>
            <person name="Lilley T.M."/>
        </authorList>
    </citation>
    <scope>NUCLEOTIDE SEQUENCE</scope>
    <source>
        <strain evidence="10">BLF_Eptnil</strain>
        <tissue evidence="10">Kidney</tissue>
    </source>
</reference>
<evidence type="ECO:0000256" key="7">
    <source>
        <dbReference type="PROSITE-ProRule" id="PRU00075"/>
    </source>
</evidence>
<dbReference type="EMBL" id="JAULJE010000021">
    <property type="protein sequence ID" value="KAK1330310.1"/>
    <property type="molecule type" value="Genomic_DNA"/>
</dbReference>
<feature type="repeat" description="EAR" evidence="7">
    <location>
        <begin position="445"/>
        <end position="488"/>
    </location>
</feature>
<dbReference type="PANTHER" id="PTHR24367:SF268">
    <property type="entry name" value="LEUCINE-RICH REPEAT LGI FAMILY MEMBER 4"/>
    <property type="match status" value="1"/>
</dbReference>
<proteinExistence type="predicted"/>
<feature type="repeat" description="EAR" evidence="7">
    <location>
        <begin position="535"/>
        <end position="577"/>
    </location>
</feature>
<dbReference type="InterPro" id="IPR001611">
    <property type="entry name" value="Leu-rich_rpt"/>
</dbReference>
<dbReference type="SMART" id="SM00082">
    <property type="entry name" value="LRRCT"/>
    <property type="match status" value="1"/>
</dbReference>
<dbReference type="GO" id="GO:0022011">
    <property type="term" value="P:myelination in peripheral nervous system"/>
    <property type="evidence" value="ECO:0007669"/>
    <property type="project" value="TreeGrafter"/>
</dbReference>
<dbReference type="SMART" id="SM00369">
    <property type="entry name" value="LRR_TYP"/>
    <property type="match status" value="3"/>
</dbReference>
<dbReference type="Proteomes" id="UP001177744">
    <property type="component" value="Unassembled WGS sequence"/>
</dbReference>
<feature type="repeat" description="EAR" evidence="7">
    <location>
        <begin position="375"/>
        <end position="417"/>
    </location>
</feature>
<dbReference type="InterPro" id="IPR005492">
    <property type="entry name" value="EPTP"/>
</dbReference>
<dbReference type="InterPro" id="IPR000483">
    <property type="entry name" value="Cys-rich_flank_reg_C"/>
</dbReference>
<dbReference type="PROSITE" id="PS50912">
    <property type="entry name" value="EAR"/>
    <property type="match status" value="6"/>
</dbReference>
<evidence type="ECO:0000313" key="10">
    <source>
        <dbReference type="EMBL" id="KAK1330310.1"/>
    </source>
</evidence>
<organism evidence="10 11">
    <name type="scientific">Cnephaeus nilssonii</name>
    <name type="common">Northern bat</name>
    <name type="synonym">Eptesicus nilssonii</name>
    <dbReference type="NCBI Taxonomy" id="3371016"/>
    <lineage>
        <taxon>Eukaryota</taxon>
        <taxon>Metazoa</taxon>
        <taxon>Chordata</taxon>
        <taxon>Craniata</taxon>
        <taxon>Vertebrata</taxon>
        <taxon>Euteleostomi</taxon>
        <taxon>Mammalia</taxon>
        <taxon>Eutheria</taxon>
        <taxon>Laurasiatheria</taxon>
        <taxon>Chiroptera</taxon>
        <taxon>Yangochiroptera</taxon>
        <taxon>Vespertilionidae</taxon>
        <taxon>Cnephaeus</taxon>
    </lineage>
</organism>
<sequence length="631" mass="69681">MGGAGILLLLLLLAEVGAGAAWRPPKGKCPLSCSCSKDSALCEGSPDLPESFSPTLLSLSLVRIGVTQLKAGSFLRVPSLHLLLFTFNSFSTVEDDAFAGLSHLQYLFIEDNEIGSISKNALRGLRSLTHLSLANNHLETLPRFLFRGLETLTHVDLRGNPFQCDCRVLWLLQWIPSVNASVGTGACAGPTALAHMQLRHLDPKTFKCRTIGGGFPRGVGGTAGVPRRRREIRGQSPGLTGSPHFLLPAHRLVPLWVLGNAESAAVMKWPWVLSSQSPQSRGKQRMIRIRAREMNTMRVLISEMCKPRLSHEDLWGLLGLPDFLLPPPELSRFQTVGESALGVEPFSYQGEPHVVLAQPFAGRCLILSWDYGLQRFRLEEELSAPSVVSCKPLVLGLRLFVLAARLWGGSQLWARPGPGLRLAPTQALAPKRLLRPNDAELLWLDGSPASCLHAWHRDTDAEAFELDGRPHLLLASASQRPVLFRWFGGRFERRTDIPEAEDVYATRHFQASGDVFLCLTRYIGDSLVMRWDGSMFRLLQQLPSRGAHVFQPLLIARDQLAILGSDFAFSQVFRLEPDKGLLEPLQELGPPALVAPRAFAHIAMAGRRFLFAACFKGPTQIYQLHELDLSA</sequence>
<dbReference type="GO" id="GO:0005615">
    <property type="term" value="C:extracellular space"/>
    <property type="evidence" value="ECO:0007669"/>
    <property type="project" value="TreeGrafter"/>
</dbReference>
<dbReference type="SUPFAM" id="SSF52058">
    <property type="entry name" value="L domain-like"/>
    <property type="match status" value="1"/>
</dbReference>
<feature type="domain" description="LRRCT" evidence="9">
    <location>
        <begin position="160"/>
        <end position="209"/>
    </location>
</feature>
<dbReference type="InterPro" id="IPR009039">
    <property type="entry name" value="EAR"/>
</dbReference>
<feature type="chain" id="PRO_5041234863" description="LRRCT domain-containing protein" evidence="8">
    <location>
        <begin position="22"/>
        <end position="631"/>
    </location>
</feature>
<feature type="repeat" description="EAR" evidence="7">
    <location>
        <begin position="490"/>
        <end position="533"/>
    </location>
</feature>
<evidence type="ECO:0000256" key="3">
    <source>
        <dbReference type="ARBA" id="ARBA00022614"/>
    </source>
</evidence>
<keyword evidence="2" id="KW-0964">Secreted</keyword>
<evidence type="ECO:0000256" key="6">
    <source>
        <dbReference type="ARBA" id="ARBA00023180"/>
    </source>
</evidence>
<keyword evidence="6" id="KW-0325">Glycoprotein</keyword>
<dbReference type="PROSITE" id="PS51450">
    <property type="entry name" value="LRR"/>
    <property type="match status" value="1"/>
</dbReference>
<evidence type="ECO:0000256" key="2">
    <source>
        <dbReference type="ARBA" id="ARBA00022525"/>
    </source>
</evidence>
<keyword evidence="4 8" id="KW-0732">Signal</keyword>
<comment type="subcellular location">
    <subcellularLocation>
        <location evidence="1">Secreted</location>
    </subcellularLocation>
</comment>
<dbReference type="PANTHER" id="PTHR24367">
    <property type="entry name" value="LEUCINE-RICH REPEAT-CONTAINING PROTEIN"/>
    <property type="match status" value="1"/>
</dbReference>
<feature type="repeat" description="EAR" evidence="7">
    <location>
        <begin position="581"/>
        <end position="626"/>
    </location>
</feature>
<dbReference type="AlphaFoldDB" id="A0AA40HFH8"/>
<dbReference type="GO" id="GO:0042551">
    <property type="term" value="P:neuron maturation"/>
    <property type="evidence" value="ECO:0007669"/>
    <property type="project" value="TreeGrafter"/>
</dbReference>
<evidence type="ECO:0000256" key="4">
    <source>
        <dbReference type="ARBA" id="ARBA00022729"/>
    </source>
</evidence>
<feature type="signal peptide" evidence="8">
    <location>
        <begin position="1"/>
        <end position="21"/>
    </location>
</feature>
<keyword evidence="3" id="KW-0433">Leucine-rich repeat</keyword>
<protein>
    <recommendedName>
        <fullName evidence="9">LRRCT domain-containing protein</fullName>
    </recommendedName>
</protein>
<dbReference type="InterPro" id="IPR032675">
    <property type="entry name" value="LRR_dom_sf"/>
</dbReference>
<evidence type="ECO:0000256" key="1">
    <source>
        <dbReference type="ARBA" id="ARBA00004613"/>
    </source>
</evidence>
<keyword evidence="11" id="KW-1185">Reference proteome</keyword>
<dbReference type="FunFam" id="3.80.10.10:FF:000017">
    <property type="entry name" value="leucine-rich repeat LGI family member 3"/>
    <property type="match status" value="1"/>
</dbReference>
<feature type="repeat" description="EAR" evidence="7">
    <location>
        <begin position="329"/>
        <end position="371"/>
    </location>
</feature>
<keyword evidence="5" id="KW-0677">Repeat</keyword>
<dbReference type="Pfam" id="PF03736">
    <property type="entry name" value="EPTP"/>
    <property type="match status" value="2"/>
</dbReference>
<comment type="caution">
    <text evidence="10">The sequence shown here is derived from an EMBL/GenBank/DDBJ whole genome shotgun (WGS) entry which is preliminary data.</text>
</comment>
<evidence type="ECO:0000256" key="5">
    <source>
        <dbReference type="ARBA" id="ARBA00022737"/>
    </source>
</evidence>
<dbReference type="InterPro" id="IPR003591">
    <property type="entry name" value="Leu-rich_rpt_typical-subtyp"/>
</dbReference>
<accession>A0AA40HFH8</accession>
<gene>
    <name evidence="10" type="ORF">QTO34_010498</name>
</gene>
<dbReference type="Pfam" id="PF13855">
    <property type="entry name" value="LRR_8"/>
    <property type="match status" value="1"/>
</dbReference>